<dbReference type="GeneID" id="96082258"/>
<keyword evidence="2" id="KW-1185">Reference proteome</keyword>
<reference evidence="1 2" key="1">
    <citation type="submission" date="2024-09" db="EMBL/GenBank/DDBJ databases">
        <title>T2T genomes of carrot and Alternaria dauci and their utility for understanding host-pathogen interaction during carrot leaf blight disease.</title>
        <authorList>
            <person name="Liu W."/>
            <person name="Xu S."/>
            <person name="Ou C."/>
            <person name="Liu X."/>
            <person name="Zhuang F."/>
            <person name="Deng X.W."/>
        </authorList>
    </citation>
    <scope>NUCLEOTIDE SEQUENCE [LARGE SCALE GENOMIC DNA]</scope>
    <source>
        <strain evidence="1 2">A2016</strain>
    </source>
</reference>
<sequence length="372" mass="42662">MTPLDPPTWHFTPEDQRGHIGSLESPKLDATAPKFVPVKSSKLNATAPSFLLSRLSIFHSPAGNLAERPRKANLVLPNASDDIITDSLEMMQCPKDGQVGRYTSETTLEFNNGWHHNDPVLAAIYHILKTKKKNNFSVLATNHGIRPVDDAPPLWPPHMNLFDIKCYYLKAKMLRCFWKNRICDEENAEWITILPNGSPPTAETIHIFESHEGKWLLFGDWLEKVSPPLPNWIGRTGYSLQFEWWKYSGSKRRFEDLPGEIRTSIYRCALGGEVYPMSTRDSRYSREVATPRLTGRLTLGMGYNRWIFRDALSVRVLAQMSVPHVPEARSFVYEPALELLLVSSWMRDEVLHTGWELLYNCFFGPRYLPHGH</sequence>
<organism evidence="1 2">
    <name type="scientific">Alternaria dauci</name>
    <dbReference type="NCBI Taxonomy" id="48095"/>
    <lineage>
        <taxon>Eukaryota</taxon>
        <taxon>Fungi</taxon>
        <taxon>Dikarya</taxon>
        <taxon>Ascomycota</taxon>
        <taxon>Pezizomycotina</taxon>
        <taxon>Dothideomycetes</taxon>
        <taxon>Pleosporomycetidae</taxon>
        <taxon>Pleosporales</taxon>
        <taxon>Pleosporineae</taxon>
        <taxon>Pleosporaceae</taxon>
        <taxon>Alternaria</taxon>
        <taxon>Alternaria sect. Porri</taxon>
    </lineage>
</organism>
<dbReference type="Proteomes" id="UP001578633">
    <property type="component" value="Chromosome 1"/>
</dbReference>
<evidence type="ECO:0000313" key="1">
    <source>
        <dbReference type="EMBL" id="KAL1801594.1"/>
    </source>
</evidence>
<dbReference type="RefSeq" id="XP_069312178.1">
    <property type="nucleotide sequence ID" value="XM_069447283.1"/>
</dbReference>
<name>A0ABR3UZ25_9PLEO</name>
<gene>
    <name evidence="1" type="ORF">ACET3X_001936</name>
</gene>
<protein>
    <submittedName>
        <fullName evidence="1">Uncharacterized protein</fullName>
    </submittedName>
</protein>
<dbReference type="EMBL" id="JBHGVX010000001">
    <property type="protein sequence ID" value="KAL1801594.1"/>
    <property type="molecule type" value="Genomic_DNA"/>
</dbReference>
<evidence type="ECO:0000313" key="2">
    <source>
        <dbReference type="Proteomes" id="UP001578633"/>
    </source>
</evidence>
<accession>A0ABR3UZ25</accession>
<proteinExistence type="predicted"/>
<comment type="caution">
    <text evidence="1">The sequence shown here is derived from an EMBL/GenBank/DDBJ whole genome shotgun (WGS) entry which is preliminary data.</text>
</comment>